<evidence type="ECO:0000313" key="3">
    <source>
        <dbReference type="WBParaSite" id="SPAL_0000685200.2"/>
    </source>
</evidence>
<keyword evidence="2" id="KW-1185">Reference proteome</keyword>
<dbReference type="PANTHER" id="PTHR10334">
    <property type="entry name" value="CYSTEINE-RICH SECRETORY PROTEIN-RELATED"/>
    <property type="match status" value="1"/>
</dbReference>
<dbReference type="SMART" id="SM00198">
    <property type="entry name" value="SCP"/>
    <property type="match status" value="1"/>
</dbReference>
<evidence type="ECO:0000313" key="2">
    <source>
        <dbReference type="Proteomes" id="UP000046392"/>
    </source>
</evidence>
<sequence>MTKISSLDNFNAHNKEEQIYRNIYTGKFLTSTPPLVIEEFFIRKRLIYRCNGKTFTSYQMALKYVFNEKMNNPIKYTRRPTSSVLSPLENVNWAKERIYCRKFWLFLWKYCDYNCYSRNNFEVMKQKFLSEINYYREKYGAGKLVESSKLSLYASKYIKEVVQLRSSMDITNFENVGKASLAKAPLIVNHWFGERKNYKFNTLFGSVRTRHFTAMVWKSVKQIGIGIFQEGNEIYVKLIYDKTVNLPNQFEKNVLKKVSG</sequence>
<dbReference type="Pfam" id="PF00188">
    <property type="entry name" value="CAP"/>
    <property type="match status" value="1"/>
</dbReference>
<name>A0A0N5BLQ6_STREA</name>
<dbReference type="SUPFAM" id="SSF55797">
    <property type="entry name" value="PR-1-like"/>
    <property type="match status" value="1"/>
</dbReference>
<organism evidence="2 3">
    <name type="scientific">Strongyloides papillosus</name>
    <name type="common">Intestinal threadworm</name>
    <dbReference type="NCBI Taxonomy" id="174720"/>
    <lineage>
        <taxon>Eukaryota</taxon>
        <taxon>Metazoa</taxon>
        <taxon>Ecdysozoa</taxon>
        <taxon>Nematoda</taxon>
        <taxon>Chromadorea</taxon>
        <taxon>Rhabditida</taxon>
        <taxon>Tylenchina</taxon>
        <taxon>Panagrolaimomorpha</taxon>
        <taxon>Strongyloidoidea</taxon>
        <taxon>Strongyloididae</taxon>
        <taxon>Strongyloides</taxon>
    </lineage>
</organism>
<proteinExistence type="predicted"/>
<dbReference type="InterPro" id="IPR035940">
    <property type="entry name" value="CAP_sf"/>
</dbReference>
<dbReference type="Proteomes" id="UP000046392">
    <property type="component" value="Unplaced"/>
</dbReference>
<reference evidence="3" key="1">
    <citation type="submission" date="2017-02" db="UniProtKB">
        <authorList>
            <consortium name="WormBaseParasite"/>
        </authorList>
    </citation>
    <scope>IDENTIFICATION</scope>
</reference>
<dbReference type="InterPro" id="IPR014044">
    <property type="entry name" value="CAP_dom"/>
</dbReference>
<dbReference type="Pfam" id="PF24100">
    <property type="entry name" value="DUF7381"/>
    <property type="match status" value="1"/>
</dbReference>
<dbReference type="AlphaFoldDB" id="A0A0N5BLQ6"/>
<dbReference type="Gene3D" id="3.40.33.10">
    <property type="entry name" value="CAP"/>
    <property type="match status" value="1"/>
</dbReference>
<dbReference type="InterPro" id="IPR055805">
    <property type="entry name" value="DUF7381"/>
</dbReference>
<dbReference type="InterPro" id="IPR001283">
    <property type="entry name" value="CRISP-related"/>
</dbReference>
<feature type="domain" description="SCP" evidence="1">
    <location>
        <begin position="123"/>
        <end position="248"/>
    </location>
</feature>
<protein>
    <submittedName>
        <fullName evidence="3">SCP domain-containing protein</fullName>
    </submittedName>
</protein>
<dbReference type="WBParaSite" id="SPAL_0000685200.2">
    <property type="protein sequence ID" value="SPAL_0000685200.2"/>
    <property type="gene ID" value="SPAL_0000685200"/>
</dbReference>
<accession>A0A0N5BLQ6</accession>
<evidence type="ECO:0000259" key="1">
    <source>
        <dbReference type="SMART" id="SM00198"/>
    </source>
</evidence>